<evidence type="ECO:0000313" key="3">
    <source>
        <dbReference type="Proteomes" id="UP001500665"/>
    </source>
</evidence>
<dbReference type="InterPro" id="IPR000198">
    <property type="entry name" value="RhoGAP_dom"/>
</dbReference>
<accession>A0ABN1QNT4</accession>
<dbReference type="Proteomes" id="UP001500665">
    <property type="component" value="Unassembled WGS sequence"/>
</dbReference>
<organism evidence="2 3">
    <name type="scientific">Actinocorallia libanotica</name>
    <dbReference type="NCBI Taxonomy" id="46162"/>
    <lineage>
        <taxon>Bacteria</taxon>
        <taxon>Bacillati</taxon>
        <taxon>Actinomycetota</taxon>
        <taxon>Actinomycetes</taxon>
        <taxon>Streptosporangiales</taxon>
        <taxon>Thermomonosporaceae</taxon>
        <taxon>Actinocorallia</taxon>
    </lineage>
</organism>
<proteinExistence type="predicted"/>
<dbReference type="Pfam" id="PF22743">
    <property type="entry name" value="PspAA"/>
    <property type="match status" value="1"/>
</dbReference>
<keyword evidence="3" id="KW-1185">Reference proteome</keyword>
<evidence type="ECO:0000313" key="2">
    <source>
        <dbReference type="EMBL" id="GAA0945140.1"/>
    </source>
</evidence>
<protein>
    <recommendedName>
        <fullName evidence="1">Rho-GAP domain-containing protein</fullName>
    </recommendedName>
</protein>
<reference evidence="2 3" key="1">
    <citation type="journal article" date="2019" name="Int. J. Syst. Evol. Microbiol.">
        <title>The Global Catalogue of Microorganisms (GCM) 10K type strain sequencing project: providing services to taxonomists for standard genome sequencing and annotation.</title>
        <authorList>
            <consortium name="The Broad Institute Genomics Platform"/>
            <consortium name="The Broad Institute Genome Sequencing Center for Infectious Disease"/>
            <person name="Wu L."/>
            <person name="Ma J."/>
        </authorList>
    </citation>
    <scope>NUCLEOTIDE SEQUENCE [LARGE SCALE GENOMIC DNA]</scope>
    <source>
        <strain evidence="2 3">JCM 10696</strain>
    </source>
</reference>
<feature type="domain" description="Rho-GAP" evidence="1">
    <location>
        <begin position="1"/>
        <end position="92"/>
    </location>
</feature>
<dbReference type="InterPro" id="IPR054437">
    <property type="entry name" value="PspA-assoc_dom"/>
</dbReference>
<dbReference type="EMBL" id="BAAAHH010000005">
    <property type="protein sequence ID" value="GAA0945140.1"/>
    <property type="molecule type" value="Genomic_DNA"/>
</dbReference>
<sequence length="92" mass="10206">MIIRIFGEGQYRVTDSHLEELNELDAVLQKTVDQGDEESFTLALRELLETVRRLGSPLPSDVLAPSELVLPDEDTTLDEVKELLSSEGLIPG</sequence>
<name>A0ABN1QNT4_9ACTN</name>
<dbReference type="RefSeq" id="WP_344238869.1">
    <property type="nucleotide sequence ID" value="NZ_BAAAHH010000005.1"/>
</dbReference>
<comment type="caution">
    <text evidence="2">The sequence shown here is derived from an EMBL/GenBank/DDBJ whole genome shotgun (WGS) entry which is preliminary data.</text>
</comment>
<dbReference type="PROSITE" id="PS50238">
    <property type="entry name" value="RHOGAP"/>
    <property type="match status" value="1"/>
</dbReference>
<evidence type="ECO:0000259" key="1">
    <source>
        <dbReference type="PROSITE" id="PS50238"/>
    </source>
</evidence>
<gene>
    <name evidence="2" type="ORF">GCM10009550_18650</name>
</gene>